<dbReference type="OrthoDB" id="2350907at2"/>
<evidence type="ECO:0000313" key="1">
    <source>
        <dbReference type="EMBL" id="BDI32899.1"/>
    </source>
</evidence>
<dbReference type="AlphaFoldDB" id="A0A402CPT5"/>
<accession>A0A402CPT5</accession>
<dbReference type="Proteomes" id="UP000287394">
    <property type="component" value="Chromosome"/>
</dbReference>
<proteinExistence type="predicted"/>
<dbReference type="KEGG" id="ccot:CCAX7_49500"/>
<gene>
    <name evidence="1" type="ORF">CCAX7_49500</name>
</gene>
<sequence>MYRKWNKEAIAMEIVSMYESGENLNYSSVATNNLTLLRAATRYFGTWEAAVNFSGLDYEQIRRYKSWNRERIIARVQELHAQGVDLSWRNVCLNVDPQLAAAATKKSHFGSWREALESSGLNYDDIRRYREWDDERVLAMVREFHKNGAGLNAKNMESEDITLITAARRRFDSWHQALTAAGLDYREIVQRAPFKRGLGRGQSKRVTQQTTTKN</sequence>
<reference evidence="1 2" key="1">
    <citation type="journal article" date="2019" name="Int. J. Syst. Evol. Microbiol.">
        <title>Capsulimonas corticalis gen. nov., sp. nov., an aerobic capsulated bacterium, of a novel bacterial order, Capsulimonadales ord. nov., of the class Armatimonadia of the phylum Armatimonadetes.</title>
        <authorList>
            <person name="Li J."/>
            <person name="Kudo C."/>
            <person name="Tonouchi A."/>
        </authorList>
    </citation>
    <scope>NUCLEOTIDE SEQUENCE [LARGE SCALE GENOMIC DNA]</scope>
    <source>
        <strain evidence="1 2">AX-7</strain>
    </source>
</reference>
<organism evidence="1 2">
    <name type="scientific">Capsulimonas corticalis</name>
    <dbReference type="NCBI Taxonomy" id="2219043"/>
    <lineage>
        <taxon>Bacteria</taxon>
        <taxon>Bacillati</taxon>
        <taxon>Armatimonadota</taxon>
        <taxon>Armatimonadia</taxon>
        <taxon>Capsulimonadales</taxon>
        <taxon>Capsulimonadaceae</taxon>
        <taxon>Capsulimonas</taxon>
    </lineage>
</organism>
<keyword evidence="2" id="KW-1185">Reference proteome</keyword>
<protein>
    <submittedName>
        <fullName evidence="1">Uncharacterized protein</fullName>
    </submittedName>
</protein>
<dbReference type="EMBL" id="AP025739">
    <property type="protein sequence ID" value="BDI32899.1"/>
    <property type="molecule type" value="Genomic_DNA"/>
</dbReference>
<dbReference type="RefSeq" id="WP_119319412.1">
    <property type="nucleotide sequence ID" value="NZ_AP025739.1"/>
</dbReference>
<evidence type="ECO:0000313" key="2">
    <source>
        <dbReference type="Proteomes" id="UP000287394"/>
    </source>
</evidence>
<name>A0A402CPT5_9BACT</name>